<keyword evidence="7" id="KW-0479">Metal-binding</keyword>
<evidence type="ECO:0000256" key="8">
    <source>
        <dbReference type="SAM" id="Phobius"/>
    </source>
</evidence>
<feature type="transmembrane region" description="Helical" evidence="8">
    <location>
        <begin position="46"/>
        <end position="65"/>
    </location>
</feature>
<dbReference type="OrthoDB" id="6581954at2759"/>
<gene>
    <name evidence="9" type="ORF">CBOVIS_LOCUS11648</name>
</gene>
<dbReference type="EMBL" id="CADEPM010000009">
    <property type="protein sequence ID" value="CAB3410084.1"/>
    <property type="molecule type" value="Genomic_DNA"/>
</dbReference>
<evidence type="ECO:0000313" key="9">
    <source>
        <dbReference type="EMBL" id="CAB3410084.1"/>
    </source>
</evidence>
<keyword evidence="6 8" id="KW-0472">Membrane</keyword>
<evidence type="ECO:0000256" key="1">
    <source>
        <dbReference type="ARBA" id="ARBA00004141"/>
    </source>
</evidence>
<dbReference type="Proteomes" id="UP000494206">
    <property type="component" value="Unassembled WGS sequence"/>
</dbReference>
<feature type="binding site" evidence="7">
    <location>
        <position position="32"/>
    </location>
    <ligand>
        <name>Na(+)</name>
        <dbReference type="ChEBI" id="CHEBI:29101"/>
        <label>1</label>
    </ligand>
</feature>
<evidence type="ECO:0000313" key="10">
    <source>
        <dbReference type="Proteomes" id="UP000494206"/>
    </source>
</evidence>
<feature type="transmembrane region" description="Helical" evidence="8">
    <location>
        <begin position="117"/>
        <end position="142"/>
    </location>
</feature>
<dbReference type="PROSITE" id="PS50267">
    <property type="entry name" value="NA_NEUROTRAN_SYMP_3"/>
    <property type="match status" value="2"/>
</dbReference>
<keyword evidence="10" id="KW-1185">Reference proteome</keyword>
<evidence type="ECO:0000256" key="5">
    <source>
        <dbReference type="ARBA" id="ARBA00022989"/>
    </source>
</evidence>
<name>A0A8S1FDY1_9PELO</name>
<dbReference type="GO" id="GO:0035725">
    <property type="term" value="P:sodium ion transmembrane transport"/>
    <property type="evidence" value="ECO:0007669"/>
    <property type="project" value="TreeGrafter"/>
</dbReference>
<evidence type="ECO:0000256" key="4">
    <source>
        <dbReference type="ARBA" id="ARBA00022847"/>
    </source>
</evidence>
<keyword evidence="3 8" id="KW-0812">Transmembrane</keyword>
<keyword evidence="2" id="KW-0813">Transport</keyword>
<evidence type="ECO:0000256" key="3">
    <source>
        <dbReference type="ARBA" id="ARBA00022692"/>
    </source>
</evidence>
<keyword evidence="7" id="KW-0915">Sodium</keyword>
<organism evidence="9 10">
    <name type="scientific">Caenorhabditis bovis</name>
    <dbReference type="NCBI Taxonomy" id="2654633"/>
    <lineage>
        <taxon>Eukaryota</taxon>
        <taxon>Metazoa</taxon>
        <taxon>Ecdysozoa</taxon>
        <taxon>Nematoda</taxon>
        <taxon>Chromadorea</taxon>
        <taxon>Rhabditida</taxon>
        <taxon>Rhabditina</taxon>
        <taxon>Rhabditomorpha</taxon>
        <taxon>Rhabditoidea</taxon>
        <taxon>Rhabditidae</taxon>
        <taxon>Peloderinae</taxon>
        <taxon>Caenorhabditis</taxon>
    </lineage>
</organism>
<dbReference type="PANTHER" id="PTHR11616:SF240">
    <property type="entry name" value="BLOATED TUBULES, ISOFORM B-RELATED"/>
    <property type="match status" value="1"/>
</dbReference>
<dbReference type="AlphaFoldDB" id="A0A8S1FDY1"/>
<feature type="transmembrane region" description="Helical" evidence="8">
    <location>
        <begin position="248"/>
        <end position="266"/>
    </location>
</feature>
<reference evidence="9 10" key="1">
    <citation type="submission" date="2020-04" db="EMBL/GenBank/DDBJ databases">
        <authorList>
            <person name="Laetsch R D."/>
            <person name="Stevens L."/>
            <person name="Kumar S."/>
            <person name="Blaxter L. M."/>
        </authorList>
    </citation>
    <scope>NUCLEOTIDE SEQUENCE [LARGE SCALE GENOMIC DNA]</scope>
</reference>
<proteinExistence type="predicted"/>
<dbReference type="InterPro" id="IPR000175">
    <property type="entry name" value="Na/ntran_symport"/>
</dbReference>
<dbReference type="InterPro" id="IPR037272">
    <property type="entry name" value="SNS_sf"/>
</dbReference>
<protein>
    <submittedName>
        <fullName evidence="9">Uncharacterized protein</fullName>
    </submittedName>
</protein>
<dbReference type="SUPFAM" id="SSF161070">
    <property type="entry name" value="SNF-like"/>
    <property type="match status" value="2"/>
</dbReference>
<comment type="subcellular location">
    <subcellularLocation>
        <location evidence="1">Membrane</location>
        <topology evidence="1">Multi-pass membrane protein</topology>
    </subcellularLocation>
</comment>
<evidence type="ECO:0000256" key="7">
    <source>
        <dbReference type="PIRSR" id="PIRSR600175-1"/>
    </source>
</evidence>
<keyword evidence="4" id="KW-0769">Symport</keyword>
<comment type="caution">
    <text evidence="9">The sequence shown here is derived from an EMBL/GenBank/DDBJ whole genome shotgun (WGS) entry which is preliminary data.</text>
</comment>
<dbReference type="Pfam" id="PF00209">
    <property type="entry name" value="SNF"/>
    <property type="match status" value="2"/>
</dbReference>
<evidence type="ECO:0000256" key="6">
    <source>
        <dbReference type="ARBA" id="ARBA00023136"/>
    </source>
</evidence>
<accession>A0A8S1FDY1</accession>
<sequence>MEKNSKSSPRVIWEEQLDYLTTCISLTIGVGNIVNFPAKCYKHGGATYLVAYFIILFSFGIPIFYMELIMGQYHRCTSTVLLRRCAPALQVMDGCSHTVHRVTYYAIPDIVEHMPDVWFWFVITYLCVGLLGFSTICIMIIAMSVPIADVFNIPTKSYKHDLIALGVIFVCWLINLPFCFKSGFFWISLISEVGHFCQGATIFMQVVVLSYYYGAENIIDDLIILMGQPKNFISQNFGYASPVWYFSWKYYCPIVALAFTIVVFVREFPSQLDDIRYPYLYDRQLRSWRRLSEKMINDDEEEYNRLLSILPDREPGDPTGFLKALYKQFFFVAQNPYIAVCLN</sequence>
<dbReference type="GO" id="GO:0005886">
    <property type="term" value="C:plasma membrane"/>
    <property type="evidence" value="ECO:0007669"/>
    <property type="project" value="TreeGrafter"/>
</dbReference>
<dbReference type="PANTHER" id="PTHR11616">
    <property type="entry name" value="SODIUM/CHLORIDE DEPENDENT TRANSPORTER"/>
    <property type="match status" value="1"/>
</dbReference>
<keyword evidence="5 8" id="KW-1133">Transmembrane helix</keyword>
<evidence type="ECO:0000256" key="2">
    <source>
        <dbReference type="ARBA" id="ARBA00022448"/>
    </source>
</evidence>
<dbReference type="GO" id="GO:0006865">
    <property type="term" value="P:amino acid transport"/>
    <property type="evidence" value="ECO:0007669"/>
    <property type="project" value="TreeGrafter"/>
</dbReference>
<dbReference type="GO" id="GO:0015293">
    <property type="term" value="F:symporter activity"/>
    <property type="evidence" value="ECO:0007669"/>
    <property type="project" value="UniProtKB-KW"/>
</dbReference>
<feature type="transmembrane region" description="Helical" evidence="8">
    <location>
        <begin position="162"/>
        <end position="180"/>
    </location>
</feature>
<dbReference type="PRINTS" id="PR00176">
    <property type="entry name" value="NANEUSMPORT"/>
</dbReference>
<dbReference type="GO" id="GO:0046872">
    <property type="term" value="F:metal ion binding"/>
    <property type="evidence" value="ECO:0007669"/>
    <property type="project" value="UniProtKB-KW"/>
</dbReference>